<proteinExistence type="predicted"/>
<dbReference type="STRING" id="429701.A0A2G9HP43"/>
<dbReference type="AlphaFoldDB" id="A0A2G9HP43"/>
<name>A0A2G9HP43_9LAMI</name>
<evidence type="ECO:0000256" key="5">
    <source>
        <dbReference type="ARBA" id="ARBA00048718"/>
    </source>
</evidence>
<evidence type="ECO:0000256" key="2">
    <source>
        <dbReference type="ARBA" id="ARBA00022679"/>
    </source>
</evidence>
<dbReference type="InterPro" id="IPR005636">
    <property type="entry name" value="DTW"/>
</dbReference>
<evidence type="ECO:0000313" key="7">
    <source>
        <dbReference type="EMBL" id="PIN19281.1"/>
    </source>
</evidence>
<evidence type="ECO:0000256" key="1">
    <source>
        <dbReference type="ARBA" id="ARBA00012386"/>
    </source>
</evidence>
<dbReference type="GO" id="GO:0008033">
    <property type="term" value="P:tRNA processing"/>
    <property type="evidence" value="ECO:0007669"/>
    <property type="project" value="UniProtKB-KW"/>
</dbReference>
<dbReference type="PANTHER" id="PTHR21392">
    <property type="entry name" value="TRNA-URIDINE AMINOCARBOXYPROPYLTRANSFERASE 2"/>
    <property type="match status" value="1"/>
</dbReference>
<dbReference type="OrthoDB" id="408541at2759"/>
<comment type="caution">
    <text evidence="7">The sequence shown here is derived from an EMBL/GenBank/DDBJ whole genome shotgun (WGS) entry which is preliminary data.</text>
</comment>
<keyword evidence="8" id="KW-1185">Reference proteome</keyword>
<comment type="catalytic activity">
    <reaction evidence="5">
        <text>a uridine in tRNA + S-adenosyl-L-methionine = a 3-[(3S)-3-amino-3-carboxypropyl]uridine in tRNA + S-methyl-5'-thioadenosine + H(+)</text>
        <dbReference type="Rhea" id="RHEA:62432"/>
        <dbReference type="Rhea" id="RHEA-COMP:13339"/>
        <dbReference type="Rhea" id="RHEA-COMP:16092"/>
        <dbReference type="ChEBI" id="CHEBI:15378"/>
        <dbReference type="ChEBI" id="CHEBI:17509"/>
        <dbReference type="ChEBI" id="CHEBI:59789"/>
        <dbReference type="ChEBI" id="CHEBI:65315"/>
        <dbReference type="ChEBI" id="CHEBI:82930"/>
        <dbReference type="EC" id="2.5.1.25"/>
    </reaction>
</comment>
<organism evidence="7 8">
    <name type="scientific">Handroanthus impetiginosus</name>
    <dbReference type="NCBI Taxonomy" id="429701"/>
    <lineage>
        <taxon>Eukaryota</taxon>
        <taxon>Viridiplantae</taxon>
        <taxon>Streptophyta</taxon>
        <taxon>Embryophyta</taxon>
        <taxon>Tracheophyta</taxon>
        <taxon>Spermatophyta</taxon>
        <taxon>Magnoliopsida</taxon>
        <taxon>eudicotyledons</taxon>
        <taxon>Gunneridae</taxon>
        <taxon>Pentapetalae</taxon>
        <taxon>asterids</taxon>
        <taxon>lamiids</taxon>
        <taxon>Lamiales</taxon>
        <taxon>Bignoniaceae</taxon>
        <taxon>Crescentiina</taxon>
        <taxon>Tabebuia alliance</taxon>
        <taxon>Handroanthus</taxon>
    </lineage>
</organism>
<keyword evidence="3" id="KW-0949">S-adenosyl-L-methionine</keyword>
<keyword evidence="4" id="KW-0819">tRNA processing</keyword>
<dbReference type="InterPro" id="IPR039262">
    <property type="entry name" value="DTWD2/TAPT"/>
</dbReference>
<protein>
    <recommendedName>
        <fullName evidence="1">tRNA-uridine aminocarboxypropyltransferase</fullName>
        <ecNumber evidence="1">2.5.1.25</ecNumber>
    </recommendedName>
</protein>
<accession>A0A2G9HP43</accession>
<reference evidence="8" key="1">
    <citation type="journal article" date="2018" name="Gigascience">
        <title>Genome assembly of the Pink Ipe (Handroanthus impetiginosus, Bignoniaceae), a highly valued, ecologically keystone Neotropical timber forest tree.</title>
        <authorList>
            <person name="Silva-Junior O.B."/>
            <person name="Grattapaglia D."/>
            <person name="Novaes E."/>
            <person name="Collevatti R.G."/>
        </authorList>
    </citation>
    <scope>NUCLEOTIDE SEQUENCE [LARGE SCALE GENOMIC DNA]</scope>
    <source>
        <strain evidence="8">cv. UFG-1</strain>
    </source>
</reference>
<dbReference type="PANTHER" id="PTHR21392:SF4">
    <property type="entry name" value="TRNA-URIDINE AMINOCARBOXYPROPYLTRANSFERASE"/>
    <property type="match status" value="1"/>
</dbReference>
<keyword evidence="2" id="KW-0808">Transferase</keyword>
<evidence type="ECO:0000259" key="6">
    <source>
        <dbReference type="Pfam" id="PF03942"/>
    </source>
</evidence>
<dbReference type="GO" id="GO:0016432">
    <property type="term" value="F:tRNA-uridine aminocarboxypropyltransferase activity"/>
    <property type="evidence" value="ECO:0007669"/>
    <property type="project" value="UniProtKB-EC"/>
</dbReference>
<evidence type="ECO:0000313" key="8">
    <source>
        <dbReference type="Proteomes" id="UP000231279"/>
    </source>
</evidence>
<dbReference type="EMBL" id="NKXS01001307">
    <property type="protein sequence ID" value="PIN19281.1"/>
    <property type="molecule type" value="Genomic_DNA"/>
</dbReference>
<gene>
    <name evidence="7" type="ORF">CDL12_08055</name>
</gene>
<dbReference type="EC" id="2.5.1.25" evidence="1"/>
<sequence>MTSHSKIRLFTCILPLLSSKTPLFFHSQQKFCNKVPKSHTGMKSFSSRSSSSLSIDAREITEVEAAISLEEWQGWGTISPVPSMVNQVIQDLKLLEKDIDARMSFGGNHGKLLGDFKVQEDKKHRAKYASLDSSEEKLQFFSARQIACRLLGSRGYLCQKCWLPLEDCMCSRVTTCSLWHRMRIWLYMHPKDFLRQNNTGKLLWQVFGVHAALLCLFGIAEHEEMMWNEFNYAGY</sequence>
<dbReference type="Proteomes" id="UP000231279">
    <property type="component" value="Unassembled WGS sequence"/>
</dbReference>
<evidence type="ECO:0000256" key="3">
    <source>
        <dbReference type="ARBA" id="ARBA00022691"/>
    </source>
</evidence>
<evidence type="ECO:0000256" key="4">
    <source>
        <dbReference type="ARBA" id="ARBA00022694"/>
    </source>
</evidence>
<feature type="domain" description="DTW" evidence="6">
    <location>
        <begin position="156"/>
        <end position="228"/>
    </location>
</feature>
<dbReference type="Pfam" id="PF03942">
    <property type="entry name" value="DTW"/>
    <property type="match status" value="1"/>
</dbReference>